<proteinExistence type="predicted"/>
<dbReference type="EMBL" id="LGRX02029573">
    <property type="protein sequence ID" value="KAK3246676.1"/>
    <property type="molecule type" value="Genomic_DNA"/>
</dbReference>
<accession>A0AAE0C1F1</accession>
<dbReference type="AlphaFoldDB" id="A0AAE0C1F1"/>
<dbReference type="Pfam" id="PF13499">
    <property type="entry name" value="EF-hand_7"/>
    <property type="match status" value="2"/>
</dbReference>
<evidence type="ECO:0000313" key="5">
    <source>
        <dbReference type="Proteomes" id="UP001190700"/>
    </source>
</evidence>
<dbReference type="PANTHER" id="PTHR23050">
    <property type="entry name" value="CALCIUM BINDING PROTEIN"/>
    <property type="match status" value="1"/>
</dbReference>
<dbReference type="CDD" id="cd00051">
    <property type="entry name" value="EFh"/>
    <property type="match status" value="2"/>
</dbReference>
<keyword evidence="1" id="KW-0677">Repeat</keyword>
<sequence>MGGVCSALTAPPLSPFEAKCLKAIQNQAAANLDKLKNASLGSVLRKFGHWRFFFEQCKKVFEEYDGNKSNTLDLKELQACATQLKVVPTGMSIEESFREVDVDNTNDLNFGEFLLYLVTVNMVNSETQNVAASINWEEPVSDESPESMEGISRALTVVVMAWTLLDGNSNGYISKRETLAVATQGHQNRQVDIDLAEKLFKGLDADGNGNVSFKEFTLGFQCLQDYNMAHLDTL</sequence>
<dbReference type="Gene3D" id="1.10.238.10">
    <property type="entry name" value="EF-hand"/>
    <property type="match status" value="2"/>
</dbReference>
<comment type="caution">
    <text evidence="4">The sequence shown here is derived from an EMBL/GenBank/DDBJ whole genome shotgun (WGS) entry which is preliminary data.</text>
</comment>
<reference evidence="4 5" key="1">
    <citation type="journal article" date="2015" name="Genome Biol. Evol.">
        <title>Comparative Genomics of a Bacterivorous Green Alga Reveals Evolutionary Causalities and Consequences of Phago-Mixotrophic Mode of Nutrition.</title>
        <authorList>
            <person name="Burns J.A."/>
            <person name="Paasch A."/>
            <person name="Narechania A."/>
            <person name="Kim E."/>
        </authorList>
    </citation>
    <scope>NUCLEOTIDE SEQUENCE [LARGE SCALE GENOMIC DNA]</scope>
    <source>
        <strain evidence="4 5">PLY_AMNH</strain>
    </source>
</reference>
<dbReference type="PROSITE" id="PS00018">
    <property type="entry name" value="EF_HAND_1"/>
    <property type="match status" value="3"/>
</dbReference>
<dbReference type="Proteomes" id="UP001190700">
    <property type="component" value="Unassembled WGS sequence"/>
</dbReference>
<feature type="domain" description="EF-hand" evidence="3">
    <location>
        <begin position="52"/>
        <end position="87"/>
    </location>
</feature>
<dbReference type="GO" id="GO:0005509">
    <property type="term" value="F:calcium ion binding"/>
    <property type="evidence" value="ECO:0007669"/>
    <property type="project" value="InterPro"/>
</dbReference>
<keyword evidence="5" id="KW-1185">Reference proteome</keyword>
<evidence type="ECO:0000313" key="4">
    <source>
        <dbReference type="EMBL" id="KAK3246676.1"/>
    </source>
</evidence>
<dbReference type="PROSITE" id="PS50222">
    <property type="entry name" value="EF_HAND_2"/>
    <property type="match status" value="2"/>
</dbReference>
<dbReference type="InterPro" id="IPR011992">
    <property type="entry name" value="EF-hand-dom_pair"/>
</dbReference>
<gene>
    <name evidence="4" type="ORF">CYMTET_43795</name>
</gene>
<name>A0AAE0C1F1_9CHLO</name>
<dbReference type="SMART" id="SM00054">
    <property type="entry name" value="EFh"/>
    <property type="match status" value="4"/>
</dbReference>
<protein>
    <recommendedName>
        <fullName evidence="3">EF-hand domain-containing protein</fullName>
    </recommendedName>
</protein>
<dbReference type="InterPro" id="IPR002048">
    <property type="entry name" value="EF_hand_dom"/>
</dbReference>
<dbReference type="InterPro" id="IPR018247">
    <property type="entry name" value="EF_Hand_1_Ca_BS"/>
</dbReference>
<keyword evidence="2" id="KW-0106">Calcium</keyword>
<evidence type="ECO:0000256" key="2">
    <source>
        <dbReference type="ARBA" id="ARBA00022837"/>
    </source>
</evidence>
<dbReference type="InterPro" id="IPR050145">
    <property type="entry name" value="Centrin_CML-like"/>
</dbReference>
<organism evidence="4 5">
    <name type="scientific">Cymbomonas tetramitiformis</name>
    <dbReference type="NCBI Taxonomy" id="36881"/>
    <lineage>
        <taxon>Eukaryota</taxon>
        <taxon>Viridiplantae</taxon>
        <taxon>Chlorophyta</taxon>
        <taxon>Pyramimonadophyceae</taxon>
        <taxon>Pyramimonadales</taxon>
        <taxon>Pyramimonadaceae</taxon>
        <taxon>Cymbomonas</taxon>
    </lineage>
</organism>
<evidence type="ECO:0000256" key="1">
    <source>
        <dbReference type="ARBA" id="ARBA00022737"/>
    </source>
</evidence>
<evidence type="ECO:0000259" key="3">
    <source>
        <dbReference type="PROSITE" id="PS50222"/>
    </source>
</evidence>
<dbReference type="SUPFAM" id="SSF47473">
    <property type="entry name" value="EF-hand"/>
    <property type="match status" value="1"/>
</dbReference>
<feature type="domain" description="EF-hand" evidence="3">
    <location>
        <begin position="191"/>
        <end position="226"/>
    </location>
</feature>